<proteinExistence type="predicted"/>
<dbReference type="PANTHER" id="PTHR46880:SF9">
    <property type="entry name" value="ZINC FINGER PROTEIN 862"/>
    <property type="match status" value="1"/>
</dbReference>
<comment type="caution">
    <text evidence="2">The sequence shown here is derived from an EMBL/GenBank/DDBJ whole genome shotgun (WGS) entry which is preliminary data.</text>
</comment>
<evidence type="ECO:0000313" key="3">
    <source>
        <dbReference type="Proteomes" id="UP000596742"/>
    </source>
</evidence>
<accession>A0A8B6DRD8</accession>
<dbReference type="OrthoDB" id="10051404at2759"/>
<reference evidence="2" key="1">
    <citation type="submission" date="2018-11" db="EMBL/GenBank/DDBJ databases">
        <authorList>
            <person name="Alioto T."/>
            <person name="Alioto T."/>
        </authorList>
    </citation>
    <scope>NUCLEOTIDE SEQUENCE</scope>
</reference>
<evidence type="ECO:0008006" key="4">
    <source>
        <dbReference type="Google" id="ProtNLM"/>
    </source>
</evidence>
<dbReference type="SUPFAM" id="SSF53098">
    <property type="entry name" value="Ribonuclease H-like"/>
    <property type="match status" value="1"/>
</dbReference>
<feature type="region of interest" description="Disordered" evidence="1">
    <location>
        <begin position="1"/>
        <end position="21"/>
    </location>
</feature>
<evidence type="ECO:0000313" key="2">
    <source>
        <dbReference type="EMBL" id="VDI23173.1"/>
    </source>
</evidence>
<dbReference type="AlphaFoldDB" id="A0A8B6DRD8"/>
<dbReference type="PANTHER" id="PTHR46880">
    <property type="entry name" value="RAS-ASSOCIATING DOMAIN-CONTAINING PROTEIN"/>
    <property type="match status" value="1"/>
</dbReference>
<organism evidence="2 3">
    <name type="scientific">Mytilus galloprovincialis</name>
    <name type="common">Mediterranean mussel</name>
    <dbReference type="NCBI Taxonomy" id="29158"/>
    <lineage>
        <taxon>Eukaryota</taxon>
        <taxon>Metazoa</taxon>
        <taxon>Spiralia</taxon>
        <taxon>Lophotrochozoa</taxon>
        <taxon>Mollusca</taxon>
        <taxon>Bivalvia</taxon>
        <taxon>Autobranchia</taxon>
        <taxon>Pteriomorphia</taxon>
        <taxon>Mytilida</taxon>
        <taxon>Mytiloidea</taxon>
        <taxon>Mytilidae</taxon>
        <taxon>Mytilinae</taxon>
        <taxon>Mytilus</taxon>
    </lineage>
</organism>
<dbReference type="InterPro" id="IPR012337">
    <property type="entry name" value="RNaseH-like_sf"/>
</dbReference>
<keyword evidence="3" id="KW-1185">Reference proteome</keyword>
<dbReference type="EMBL" id="UYJE01003885">
    <property type="protein sequence ID" value="VDI23173.1"/>
    <property type="molecule type" value="Genomic_DNA"/>
</dbReference>
<evidence type="ECO:0000256" key="1">
    <source>
        <dbReference type="SAM" id="MobiDB-lite"/>
    </source>
</evidence>
<dbReference type="Proteomes" id="UP000596742">
    <property type="component" value="Unassembled WGS sequence"/>
</dbReference>
<sequence length="533" mass="60753">MSGDSSDDGTVPPTPPKATNRLDVVLFRKRLIEEQEARSHKIKRGSKRMRTVLARADAVKKETVVEPDETIVISDSKDKSDANSDSYPNRRLLLHNQFRIWLMGIPYLACDTTSSQHVRQAMVIFKKISPRMALETLLDRSATNGWLIDHLDTMAPGSLLSSLGSLTRALEFLMDTSLQKRGYGVRKKKELIPGVIPVTTSLVFGVIILPFEHCQYYQIMWRYIKGVNFPQKRSLKTPEEKADYHRDYDKTKRVRSYHSEWEQDRPWLSNSPEKEMVSSVCQKYGDPTSNTFVFTILKKANAANIVSGIKQLVHENLGLEYADVINKTVALACDGASVMVRCRAGVGALLRNDQPSMLTLHCMAHRLELALKDSTKKIKLYDKSVTVLCMGLYYFYHNSALNRAMLVRSFDALKTKTDKLLIPSRTGGTRWIEHSLRSISSLITSYRFTVAHLGQLTEPVERVSVDSKAKAKAYLKLLQSKDVICCLMLLKDVLEPLQKLSLQLQDKHCLISRQFSFLTYYTIDVLRKYQTRY</sequence>
<gene>
    <name evidence="2" type="ORF">MGAL_10B012153</name>
</gene>
<protein>
    <recommendedName>
        <fullName evidence="4">DUF4371 domain-containing protein</fullName>
    </recommendedName>
</protein>
<name>A0A8B6DRD8_MYTGA</name>